<dbReference type="EMBL" id="GGFK01014008">
    <property type="protein sequence ID" value="MBW47329.1"/>
    <property type="molecule type" value="Transcribed_RNA"/>
</dbReference>
<feature type="signal peptide" evidence="1">
    <location>
        <begin position="1"/>
        <end position="19"/>
    </location>
</feature>
<dbReference type="PROSITE" id="PS51257">
    <property type="entry name" value="PROKAR_LIPOPROTEIN"/>
    <property type="match status" value="1"/>
</dbReference>
<proteinExistence type="predicted"/>
<accession>A0A2M4B2Q4</accession>
<evidence type="ECO:0000256" key="1">
    <source>
        <dbReference type="SAM" id="SignalP"/>
    </source>
</evidence>
<sequence>MRSSQSGLCCFLAIACGVALRLGPGQTLQYPIILAAPFERNQKRTVYNQTHSHGHALERWPKKLWNKPYTVIMHA</sequence>
<reference evidence="2" key="1">
    <citation type="submission" date="2018-01" db="EMBL/GenBank/DDBJ databases">
        <title>An insight into the sialome of Amazonian anophelines.</title>
        <authorList>
            <person name="Ribeiro J.M."/>
            <person name="Scarpassa V."/>
            <person name="Calvo E."/>
        </authorList>
    </citation>
    <scope>NUCLEOTIDE SEQUENCE</scope>
    <source>
        <tissue evidence="2">Salivary glands</tissue>
    </source>
</reference>
<organism evidence="2">
    <name type="scientific">Anopheles triannulatus</name>
    <dbReference type="NCBI Taxonomy" id="58253"/>
    <lineage>
        <taxon>Eukaryota</taxon>
        <taxon>Metazoa</taxon>
        <taxon>Ecdysozoa</taxon>
        <taxon>Arthropoda</taxon>
        <taxon>Hexapoda</taxon>
        <taxon>Insecta</taxon>
        <taxon>Pterygota</taxon>
        <taxon>Neoptera</taxon>
        <taxon>Endopterygota</taxon>
        <taxon>Diptera</taxon>
        <taxon>Nematocera</taxon>
        <taxon>Culicoidea</taxon>
        <taxon>Culicidae</taxon>
        <taxon>Anophelinae</taxon>
        <taxon>Anopheles</taxon>
    </lineage>
</organism>
<feature type="chain" id="PRO_5014597717" evidence="1">
    <location>
        <begin position="20"/>
        <end position="75"/>
    </location>
</feature>
<protein>
    <submittedName>
        <fullName evidence="2">Putative secreted protein</fullName>
    </submittedName>
</protein>
<name>A0A2M4B2Q4_9DIPT</name>
<dbReference type="AlphaFoldDB" id="A0A2M4B2Q4"/>
<evidence type="ECO:0000313" key="2">
    <source>
        <dbReference type="EMBL" id="MBW47329.1"/>
    </source>
</evidence>
<keyword evidence="1" id="KW-0732">Signal</keyword>